<evidence type="ECO:0000256" key="2">
    <source>
        <dbReference type="SAM" id="MobiDB-lite"/>
    </source>
</evidence>
<sequence>MSQNLRKKVAVKASRRNVGLSPNILSQGGTPSSSRHNTDEEDAWSEFSTETVDSWTSIDSKINEDRISEDVDWKEEVLQSIDNLEEKRTSVRENALSTLIRLLSRKYTFDLLDSRSYSLLDLLCRSIKKEKSIKENRLATKVMSLLFITLGEEQDKMYQTVLPLLKYTSINSASPEVKGACIKTLGLVCFIAGSHTDAIELLEFFSNIIITSGKSVNATNNPVTITSALNSYGLLFSGLWGNSRKGSIRSREEFERVMPGHIKQLESTSMEVRVASGENIALMFESLGIGRRVEQNDKWGNHDHLTHLLNTLATDSNRHRAKADRKVQRSVFRDILKTVEDGDRIQEKLKFNKKTVYFSTWARILQLRAFRDVLADGLQAHFLENELLQAIFEFVPPPTLDSPRSRPDHDFNTGSDTDTSVSKRKTKGKQAKNRRENKRRGDLLEVG</sequence>
<dbReference type="AlphaFoldDB" id="A0A9N8WAG5"/>
<feature type="region of interest" description="Disordered" evidence="2">
    <location>
        <begin position="399"/>
        <end position="447"/>
    </location>
</feature>
<organism evidence="4 5">
    <name type="scientific">Acaulospora morrowiae</name>
    <dbReference type="NCBI Taxonomy" id="94023"/>
    <lineage>
        <taxon>Eukaryota</taxon>
        <taxon>Fungi</taxon>
        <taxon>Fungi incertae sedis</taxon>
        <taxon>Mucoromycota</taxon>
        <taxon>Glomeromycotina</taxon>
        <taxon>Glomeromycetes</taxon>
        <taxon>Diversisporales</taxon>
        <taxon>Acaulosporaceae</taxon>
        <taxon>Acaulospora</taxon>
    </lineage>
</organism>
<proteinExistence type="inferred from homology"/>
<evidence type="ECO:0000313" key="5">
    <source>
        <dbReference type="Proteomes" id="UP000789342"/>
    </source>
</evidence>
<evidence type="ECO:0000256" key="1">
    <source>
        <dbReference type="ARBA" id="ARBA00008828"/>
    </source>
</evidence>
<dbReference type="InterPro" id="IPR011989">
    <property type="entry name" value="ARM-like"/>
</dbReference>
<dbReference type="PANTHER" id="PTHR12354">
    <property type="entry name" value="INTERFERON-RELATED DEVELOPMENTAL REGULATOR"/>
    <property type="match status" value="1"/>
</dbReference>
<feature type="compositionally biased region" description="Polar residues" evidence="2">
    <location>
        <begin position="23"/>
        <end position="35"/>
    </location>
</feature>
<protein>
    <submittedName>
        <fullName evidence="4">11955_t:CDS:1</fullName>
    </submittedName>
</protein>
<dbReference type="SUPFAM" id="SSF48371">
    <property type="entry name" value="ARM repeat"/>
    <property type="match status" value="1"/>
</dbReference>
<dbReference type="PANTHER" id="PTHR12354:SF1">
    <property type="entry name" value="INTERFERON-RELATED DEVELOPMENTAL REGULATOR 1"/>
    <property type="match status" value="1"/>
</dbReference>
<reference evidence="4" key="1">
    <citation type="submission" date="2021-06" db="EMBL/GenBank/DDBJ databases">
        <authorList>
            <person name="Kallberg Y."/>
            <person name="Tangrot J."/>
            <person name="Rosling A."/>
        </authorList>
    </citation>
    <scope>NUCLEOTIDE SEQUENCE</scope>
    <source>
        <strain evidence="4">CL551</strain>
    </source>
</reference>
<gene>
    <name evidence="4" type="ORF">AMORRO_LOCUS2230</name>
</gene>
<accession>A0A9N8WAG5</accession>
<feature type="compositionally biased region" description="Basic residues" evidence="2">
    <location>
        <begin position="422"/>
        <end position="438"/>
    </location>
</feature>
<dbReference type="InterPro" id="IPR007701">
    <property type="entry name" value="Interferon-rel_develop_reg_N"/>
</dbReference>
<dbReference type="InterPro" id="IPR016024">
    <property type="entry name" value="ARM-type_fold"/>
</dbReference>
<comment type="caution">
    <text evidence="4">The sequence shown here is derived from an EMBL/GenBank/DDBJ whole genome shotgun (WGS) entry which is preliminary data.</text>
</comment>
<evidence type="ECO:0000313" key="4">
    <source>
        <dbReference type="EMBL" id="CAG8479275.1"/>
    </source>
</evidence>
<dbReference type="Pfam" id="PF05004">
    <property type="entry name" value="IFRD"/>
    <property type="match status" value="1"/>
</dbReference>
<feature type="compositionally biased region" description="Basic residues" evidence="2">
    <location>
        <begin position="1"/>
        <end position="15"/>
    </location>
</feature>
<comment type="similarity">
    <text evidence="1">Belongs to the IFRD family.</text>
</comment>
<feature type="region of interest" description="Disordered" evidence="2">
    <location>
        <begin position="1"/>
        <end position="44"/>
    </location>
</feature>
<dbReference type="Proteomes" id="UP000789342">
    <property type="component" value="Unassembled WGS sequence"/>
</dbReference>
<dbReference type="EMBL" id="CAJVPV010000913">
    <property type="protein sequence ID" value="CAG8479275.1"/>
    <property type="molecule type" value="Genomic_DNA"/>
</dbReference>
<evidence type="ECO:0000259" key="3">
    <source>
        <dbReference type="Pfam" id="PF05004"/>
    </source>
</evidence>
<feature type="domain" description="Interferon-related developmental regulator N-terminal" evidence="3">
    <location>
        <begin position="58"/>
        <end position="340"/>
    </location>
</feature>
<dbReference type="OrthoDB" id="18978at2759"/>
<dbReference type="InterPro" id="IPR039777">
    <property type="entry name" value="IFRD"/>
</dbReference>
<name>A0A9N8WAG5_9GLOM</name>
<dbReference type="Gene3D" id="1.25.10.10">
    <property type="entry name" value="Leucine-rich Repeat Variant"/>
    <property type="match status" value="1"/>
</dbReference>
<keyword evidence="5" id="KW-1185">Reference proteome</keyword>